<dbReference type="Proteomes" id="UP000292423">
    <property type="component" value="Unassembled WGS sequence"/>
</dbReference>
<keyword evidence="14 18" id="KW-0408">Iron</keyword>
<evidence type="ECO:0000256" key="14">
    <source>
        <dbReference type="ARBA" id="ARBA00023004"/>
    </source>
</evidence>
<evidence type="ECO:0000256" key="12">
    <source>
        <dbReference type="ARBA" id="ARBA00022982"/>
    </source>
</evidence>
<dbReference type="UniPathway" id="UPA00223"/>
<dbReference type="GO" id="GO:0020037">
    <property type="term" value="F:heme binding"/>
    <property type="evidence" value="ECO:0007669"/>
    <property type="project" value="InterPro"/>
</dbReference>
<dbReference type="AlphaFoldDB" id="A0A4Q7Z3X6"/>
<evidence type="ECO:0000256" key="11">
    <source>
        <dbReference type="ARBA" id="ARBA00022723"/>
    </source>
</evidence>
<evidence type="ECO:0000313" key="20">
    <source>
        <dbReference type="EMBL" id="RZU44938.1"/>
    </source>
</evidence>
<gene>
    <name evidence="20" type="ORF">EV700_1741</name>
</gene>
<keyword evidence="12 16" id="KW-0249">Electron transport</keyword>
<dbReference type="GO" id="GO:0017004">
    <property type="term" value="P:cytochrome complex assembly"/>
    <property type="evidence" value="ECO:0007669"/>
    <property type="project" value="TreeGrafter"/>
</dbReference>
<evidence type="ECO:0000256" key="8">
    <source>
        <dbReference type="ARBA" id="ARBA00022532"/>
    </source>
</evidence>
<comment type="function">
    <text evidence="1 16">Membrane-anchoring subunit of succinate dehydrogenase (SDH).</text>
</comment>
<evidence type="ECO:0000256" key="19">
    <source>
        <dbReference type="SAM" id="Phobius"/>
    </source>
</evidence>
<keyword evidence="11 18" id="KW-0479">Metal-binding</keyword>
<evidence type="ECO:0000256" key="10">
    <source>
        <dbReference type="ARBA" id="ARBA00022692"/>
    </source>
</evidence>
<dbReference type="PIRSF" id="PIRSF000169">
    <property type="entry name" value="SDH_D"/>
    <property type="match status" value="1"/>
</dbReference>
<evidence type="ECO:0000256" key="4">
    <source>
        <dbReference type="ARBA" id="ARBA00019425"/>
    </source>
</evidence>
<dbReference type="PANTHER" id="PTHR38689:SF1">
    <property type="entry name" value="SUCCINATE DEHYDROGENASE HYDROPHOBIC MEMBRANE ANCHOR SUBUNIT"/>
    <property type="match status" value="1"/>
</dbReference>
<evidence type="ECO:0000256" key="6">
    <source>
        <dbReference type="ARBA" id="ARBA00022475"/>
    </source>
</evidence>
<feature type="transmembrane region" description="Helical" evidence="19">
    <location>
        <begin position="97"/>
        <end position="119"/>
    </location>
</feature>
<keyword evidence="7 16" id="KW-0997">Cell inner membrane</keyword>
<feature type="transmembrane region" description="Helical" evidence="19">
    <location>
        <begin position="20"/>
        <end position="38"/>
    </location>
</feature>
<evidence type="ECO:0000256" key="13">
    <source>
        <dbReference type="ARBA" id="ARBA00022989"/>
    </source>
</evidence>
<proteinExistence type="predicted"/>
<dbReference type="OrthoDB" id="5612767at2"/>
<keyword evidence="6 16" id="KW-1003">Cell membrane</keyword>
<feature type="binding site" evidence="17">
    <location>
        <position position="82"/>
    </location>
    <ligand>
        <name>a ubiquinone</name>
        <dbReference type="ChEBI" id="CHEBI:16389"/>
    </ligand>
</feature>
<keyword evidence="10 19" id="KW-0812">Transmembrane</keyword>
<dbReference type="InterPro" id="IPR014312">
    <property type="entry name" value="Succ_DH_anchor"/>
</dbReference>
<dbReference type="Gene3D" id="1.20.1300.10">
    <property type="entry name" value="Fumarate reductase/succinate dehydrogenase, transmembrane subunit"/>
    <property type="match status" value="1"/>
</dbReference>
<evidence type="ECO:0000256" key="15">
    <source>
        <dbReference type="ARBA" id="ARBA00023136"/>
    </source>
</evidence>
<evidence type="ECO:0000256" key="9">
    <source>
        <dbReference type="ARBA" id="ARBA00022617"/>
    </source>
</evidence>
<dbReference type="RefSeq" id="WP_130412803.1">
    <property type="nucleotide sequence ID" value="NZ_SHKX01000012.1"/>
</dbReference>
<comment type="caution">
    <text evidence="20">The sequence shown here is derived from an EMBL/GenBank/DDBJ whole genome shotgun (WGS) entry which is preliminary data.</text>
</comment>
<evidence type="ECO:0000256" key="1">
    <source>
        <dbReference type="ARBA" id="ARBA00004050"/>
    </source>
</evidence>
<evidence type="ECO:0000256" key="16">
    <source>
        <dbReference type="PIRNR" id="PIRNR000169"/>
    </source>
</evidence>
<dbReference type="GO" id="GO:0005886">
    <property type="term" value="C:plasma membrane"/>
    <property type="evidence" value="ECO:0007669"/>
    <property type="project" value="UniProtKB-SubCell"/>
</dbReference>
<reference evidence="20 21" key="1">
    <citation type="submission" date="2019-02" db="EMBL/GenBank/DDBJ databases">
        <title>Genomic Encyclopedia of Type Strains, Phase IV (KMG-IV): sequencing the most valuable type-strain genomes for metagenomic binning, comparative biology and taxonomic classification.</title>
        <authorList>
            <person name="Goeker M."/>
        </authorList>
    </citation>
    <scope>NUCLEOTIDE SEQUENCE [LARGE SCALE GENOMIC DNA]</scope>
    <source>
        <strain evidence="20 21">DSM 105135</strain>
    </source>
</reference>
<dbReference type="GO" id="GO:0046872">
    <property type="term" value="F:metal ion binding"/>
    <property type="evidence" value="ECO:0007669"/>
    <property type="project" value="UniProtKB-KW"/>
</dbReference>
<keyword evidence="15 16" id="KW-0472">Membrane</keyword>
<sequence length="121" mass="13481">MKSATSFSRSGMSDWIVQRVSAVILAVYFVVVLGWIALQGDVTFENWSAFMGSTCMRIFGLLALASLAGHAWVGLWTITTDYLTVRQMGNKATFLRFLAQIGMGVLIFVYVVWGLKIFWGN</sequence>
<evidence type="ECO:0000256" key="2">
    <source>
        <dbReference type="ARBA" id="ARBA00004429"/>
    </source>
</evidence>
<accession>A0A4Q7Z3X6</accession>
<evidence type="ECO:0000313" key="21">
    <source>
        <dbReference type="Proteomes" id="UP000292423"/>
    </source>
</evidence>
<evidence type="ECO:0000256" key="7">
    <source>
        <dbReference type="ARBA" id="ARBA00022519"/>
    </source>
</evidence>
<organism evidence="20 21">
    <name type="scientific">Fluviicoccus keumensis</name>
    <dbReference type="NCBI Taxonomy" id="1435465"/>
    <lineage>
        <taxon>Bacteria</taxon>
        <taxon>Pseudomonadati</taxon>
        <taxon>Pseudomonadota</taxon>
        <taxon>Gammaproteobacteria</taxon>
        <taxon>Moraxellales</taxon>
        <taxon>Moraxellaceae</taxon>
        <taxon>Fluviicoccus</taxon>
    </lineage>
</organism>
<dbReference type="InterPro" id="IPR000701">
    <property type="entry name" value="SuccDH_FuR_B_TM-su"/>
</dbReference>
<dbReference type="PANTHER" id="PTHR38689">
    <property type="entry name" value="SUCCINATE DEHYDROGENASE HYDROPHOBIC MEMBRANE ANCHOR SUBUNIT"/>
    <property type="match status" value="1"/>
</dbReference>
<dbReference type="GO" id="GO:0009055">
    <property type="term" value="F:electron transfer activity"/>
    <property type="evidence" value="ECO:0007669"/>
    <property type="project" value="TreeGrafter"/>
</dbReference>
<dbReference type="GO" id="GO:0006099">
    <property type="term" value="P:tricarboxylic acid cycle"/>
    <property type="evidence" value="ECO:0007669"/>
    <property type="project" value="UniProtKB-UniRule"/>
</dbReference>
<evidence type="ECO:0000256" key="3">
    <source>
        <dbReference type="ARBA" id="ARBA00005163"/>
    </source>
</evidence>
<comment type="pathway">
    <text evidence="3 16">Carbohydrate metabolism; tricarboxylic acid cycle.</text>
</comment>
<keyword evidence="8 16" id="KW-0816">Tricarboxylic acid cycle</keyword>
<dbReference type="InterPro" id="IPR034804">
    <property type="entry name" value="SQR/QFR_C/D"/>
</dbReference>
<dbReference type="CDD" id="cd03494">
    <property type="entry name" value="SQR_TypeC_SdhD"/>
    <property type="match status" value="1"/>
</dbReference>
<name>A0A4Q7Z3X6_9GAMM</name>
<keyword evidence="13 19" id="KW-1133">Transmembrane helix</keyword>
<evidence type="ECO:0000256" key="18">
    <source>
        <dbReference type="PIRSR" id="PIRSR000169-2"/>
    </source>
</evidence>
<keyword evidence="9 18" id="KW-0349">Heme</keyword>
<evidence type="ECO:0000256" key="17">
    <source>
        <dbReference type="PIRSR" id="PIRSR000169-1"/>
    </source>
</evidence>
<feature type="binding site" description="axial binding residue" evidence="18">
    <location>
        <position position="70"/>
    </location>
    <ligand>
        <name>heme</name>
        <dbReference type="ChEBI" id="CHEBI:30413"/>
        <note>ligand shared with second transmembrane subunit</note>
    </ligand>
    <ligandPart>
        <name>Fe</name>
        <dbReference type="ChEBI" id="CHEBI:18248"/>
    </ligandPart>
</feature>
<keyword evidence="5 16" id="KW-0813">Transport</keyword>
<dbReference type="SUPFAM" id="SSF81343">
    <property type="entry name" value="Fumarate reductase respiratory complex transmembrane subunits"/>
    <property type="match status" value="1"/>
</dbReference>
<dbReference type="Pfam" id="PF01127">
    <property type="entry name" value="Sdh_cyt"/>
    <property type="match status" value="1"/>
</dbReference>
<protein>
    <recommendedName>
        <fullName evidence="4 16">Succinate dehydrogenase hydrophobic membrane anchor subunit</fullName>
    </recommendedName>
</protein>
<comment type="subcellular location">
    <subcellularLocation>
        <location evidence="2 16">Cell inner membrane</location>
        <topology evidence="2 16">Multi-pass membrane protein</topology>
    </subcellularLocation>
</comment>
<feature type="transmembrane region" description="Helical" evidence="19">
    <location>
        <begin position="58"/>
        <end position="85"/>
    </location>
</feature>
<evidence type="ECO:0000256" key="5">
    <source>
        <dbReference type="ARBA" id="ARBA00022448"/>
    </source>
</evidence>
<comment type="cofactor">
    <cofactor evidence="18">
        <name>heme</name>
        <dbReference type="ChEBI" id="CHEBI:30413"/>
    </cofactor>
    <text evidence="18">The heme is bound between the two transmembrane subunits.</text>
</comment>
<dbReference type="NCBIfam" id="TIGR02968">
    <property type="entry name" value="succ_dehyd_anc"/>
    <property type="match status" value="1"/>
</dbReference>
<keyword evidence="21" id="KW-1185">Reference proteome</keyword>
<dbReference type="EMBL" id="SHKX01000012">
    <property type="protein sequence ID" value="RZU44938.1"/>
    <property type="molecule type" value="Genomic_DNA"/>
</dbReference>